<dbReference type="OrthoDB" id="594666at2"/>
<keyword evidence="3" id="KW-1185">Reference proteome</keyword>
<sequence length="273" mass="31511">MRISEYINRPEKLDKQTLFELRTLLAKHPYHQPARLLFLKNLFLLHDATFSEELHKSALFLPDRRVLFDLVEASNYDIKTENEQTGKTEKSTKGKDSTDSIIDKFIKETEKAEGGGSIDHKPTAADATTNYIEFLNRQKGPENKSQKSKKEQSRGDRLLNDFIESGGIKIKPEEKEQPTQEGTDNTKKEKAEKNAHKETKDSKKKTATESILQETDDSYFTETLAKIYIKQGKYEKALEIIRTLSLNYPKKNSYFADQIRFLEKLIINSKKNT</sequence>
<evidence type="ECO:0000256" key="1">
    <source>
        <dbReference type="SAM" id="MobiDB-lite"/>
    </source>
</evidence>
<gene>
    <name evidence="2" type="ORF">C7Y71_010865</name>
</gene>
<dbReference type="RefSeq" id="WP_111898856.1">
    <property type="nucleotide sequence ID" value="NZ_CP033459.1"/>
</dbReference>
<feature type="region of interest" description="Disordered" evidence="1">
    <location>
        <begin position="136"/>
        <end position="209"/>
    </location>
</feature>
<name>A0A5P8E990_9BACT</name>
<feature type="compositionally biased region" description="Basic and acidic residues" evidence="1">
    <location>
        <begin position="170"/>
        <end position="207"/>
    </location>
</feature>
<dbReference type="AlphaFoldDB" id="A0A5P8E990"/>
<feature type="compositionally biased region" description="Basic and acidic residues" evidence="1">
    <location>
        <begin position="139"/>
        <end position="159"/>
    </location>
</feature>
<dbReference type="EMBL" id="CP033459">
    <property type="protein sequence ID" value="QFQ13467.1"/>
    <property type="molecule type" value="Genomic_DNA"/>
</dbReference>
<proteinExistence type="predicted"/>
<accession>A0A5P8E990</accession>
<protein>
    <submittedName>
        <fullName evidence="2">Tetratricopeptide repeat protein</fullName>
    </submittedName>
</protein>
<dbReference type="Proteomes" id="UP000249375">
    <property type="component" value="Chromosome"/>
</dbReference>
<evidence type="ECO:0000313" key="2">
    <source>
        <dbReference type="EMBL" id="QFQ13467.1"/>
    </source>
</evidence>
<dbReference type="KEGG" id="alq:C7Y71_010865"/>
<evidence type="ECO:0000313" key="3">
    <source>
        <dbReference type="Proteomes" id="UP000249375"/>
    </source>
</evidence>
<organism evidence="2 3">
    <name type="scientific">Pseudoprevotella muciniphila</name>
    <dbReference type="NCBI Taxonomy" id="2133944"/>
    <lineage>
        <taxon>Bacteria</taxon>
        <taxon>Pseudomonadati</taxon>
        <taxon>Bacteroidota</taxon>
        <taxon>Bacteroidia</taxon>
        <taxon>Bacteroidales</taxon>
        <taxon>Prevotellaceae</taxon>
        <taxon>Pseudoprevotella</taxon>
    </lineage>
</organism>
<reference evidence="2 3" key="1">
    <citation type="submission" date="2018-11" db="EMBL/GenBank/DDBJ databases">
        <authorList>
            <person name="Na S.W."/>
            <person name="Baik M."/>
        </authorList>
    </citation>
    <scope>NUCLEOTIDE SEQUENCE [LARGE SCALE GENOMIC DNA]</scope>
    <source>
        <strain evidence="2 3">E39</strain>
    </source>
</reference>